<dbReference type="InterPro" id="IPR036465">
    <property type="entry name" value="vWFA_dom_sf"/>
</dbReference>
<feature type="domain" description="VWFA" evidence="2">
    <location>
        <begin position="64"/>
        <end position="247"/>
    </location>
</feature>
<dbReference type="Gene3D" id="2.60.40.3670">
    <property type="match status" value="1"/>
</dbReference>
<dbReference type="InterPro" id="IPR018886">
    <property type="entry name" value="UPF0547"/>
</dbReference>
<keyword evidence="4" id="KW-1185">Reference proteome</keyword>
<dbReference type="Gene3D" id="3.40.50.410">
    <property type="entry name" value="von Willebrand factor, type A domain"/>
    <property type="match status" value="1"/>
</dbReference>
<dbReference type="PROSITE" id="PS50234">
    <property type="entry name" value="VWFA"/>
    <property type="match status" value="1"/>
</dbReference>
<proteinExistence type="predicted"/>
<evidence type="ECO:0000313" key="3">
    <source>
        <dbReference type="EMBL" id="CAG7628813.1"/>
    </source>
</evidence>
<gene>
    <name evidence="3" type="ORF">SBRY_20509</name>
</gene>
<dbReference type="SUPFAM" id="SSF53300">
    <property type="entry name" value="vWA-like"/>
    <property type="match status" value="1"/>
</dbReference>
<dbReference type="Pfam" id="PF13768">
    <property type="entry name" value="VWA_3"/>
    <property type="match status" value="1"/>
</dbReference>
<reference evidence="3" key="1">
    <citation type="submission" date="2021-06" db="EMBL/GenBank/DDBJ databases">
        <authorList>
            <person name="Arsene-Ploetze F."/>
        </authorList>
    </citation>
    <scope>NUCLEOTIDE SEQUENCE</scope>
    <source>
        <strain evidence="3">SBRY1</strain>
    </source>
</reference>
<dbReference type="EMBL" id="CAJVAX010000012">
    <property type="protein sequence ID" value="CAG7628813.1"/>
    <property type="molecule type" value="Genomic_DNA"/>
</dbReference>
<protein>
    <submittedName>
        <fullName evidence="3">Zinc-ribbon domain-containing protein</fullName>
    </submittedName>
</protein>
<feature type="region of interest" description="Disordered" evidence="1">
    <location>
        <begin position="444"/>
        <end position="463"/>
    </location>
</feature>
<accession>A0A9W4E463</accession>
<evidence type="ECO:0000259" key="2">
    <source>
        <dbReference type="PROSITE" id="PS50234"/>
    </source>
</evidence>
<name>A0A9W4E463_9ACTN</name>
<dbReference type="SMART" id="SM00327">
    <property type="entry name" value="VWA"/>
    <property type="match status" value="1"/>
</dbReference>
<sequence length="495" mass="51981">MNDPNDDGGTVPSVRSRTTVDTTIGLAVSQQKYLPAGAGEQELHAIVTVGVSGADAAAPGPALAEVLVVDCSTSMDSPEEKFRAAKNAAVAAIGLLPAGTPFAVVAGTQFGIAVYPPQAEGAPPRMAVASAATKAEAETAVRKQVAAGGTCVGNWLHRAGELLAGQSAPIKHVLMLTDGRNEHDHIRPLAGVLARTAGAFVCDAWGIGKGWDAAVLLQVTGALHGSADAVRKEDELVGAYEALVRRLLDKAVPEVTLAVEVFPGSRLRYVRQTFPHEALMTAEPDEPGTYVTRAWGNETRRFHVCVAVDPQGQLHGEELQAAEVAVRLPAGTGVRTPVPLALVVNWTDDPALSGMTDEQVLHFRHYEQLGKAVADAADAYHREEFERAEQLLGTAVALAERAGARRQLAELRRLVDIENAAAGIVSLRPDIDPVDFQHLITASSHSTYGPEPGGPAPDPGVQPGAALRDCPSCNRRIPATARFCPLCGFVLAGES</sequence>
<dbReference type="CDD" id="cd00198">
    <property type="entry name" value="vWFA"/>
    <property type="match status" value="1"/>
</dbReference>
<comment type="caution">
    <text evidence="3">The sequence shown here is derived from an EMBL/GenBank/DDBJ whole genome shotgun (WGS) entry which is preliminary data.</text>
</comment>
<dbReference type="Gene3D" id="1.20.120.1690">
    <property type="match status" value="1"/>
</dbReference>
<organism evidence="3 4">
    <name type="scientific">Actinacidiphila bryophytorum</name>
    <dbReference type="NCBI Taxonomy" id="1436133"/>
    <lineage>
        <taxon>Bacteria</taxon>
        <taxon>Bacillati</taxon>
        <taxon>Actinomycetota</taxon>
        <taxon>Actinomycetes</taxon>
        <taxon>Kitasatosporales</taxon>
        <taxon>Streptomycetaceae</taxon>
        <taxon>Actinacidiphila</taxon>
    </lineage>
</organism>
<dbReference type="RefSeq" id="WP_205042594.1">
    <property type="nucleotide sequence ID" value="NZ_CAJVAX010000012.1"/>
</dbReference>
<dbReference type="InterPro" id="IPR002035">
    <property type="entry name" value="VWF_A"/>
</dbReference>
<dbReference type="Pfam" id="PF10571">
    <property type="entry name" value="UPF0547"/>
    <property type="match status" value="1"/>
</dbReference>
<dbReference type="Proteomes" id="UP001153328">
    <property type="component" value="Unassembled WGS sequence"/>
</dbReference>
<evidence type="ECO:0000256" key="1">
    <source>
        <dbReference type="SAM" id="MobiDB-lite"/>
    </source>
</evidence>
<dbReference type="AlphaFoldDB" id="A0A9W4E463"/>
<evidence type="ECO:0000313" key="4">
    <source>
        <dbReference type="Proteomes" id="UP001153328"/>
    </source>
</evidence>